<protein>
    <recommendedName>
        <fullName evidence="8">TraD/TraG TraM recognition site domain-containing protein</fullName>
    </recommendedName>
</protein>
<evidence type="ECO:0000259" key="8">
    <source>
        <dbReference type="Pfam" id="PF12696"/>
    </source>
</evidence>
<dbReference type="PANTHER" id="PTHR37937">
    <property type="entry name" value="CONJUGATIVE TRANSFER: DNA TRANSPORT"/>
    <property type="match status" value="1"/>
</dbReference>
<feature type="compositionally biased region" description="Polar residues" evidence="6">
    <location>
        <begin position="897"/>
        <end position="910"/>
    </location>
</feature>
<evidence type="ECO:0000256" key="6">
    <source>
        <dbReference type="SAM" id="MobiDB-lite"/>
    </source>
</evidence>
<comment type="caution">
    <text evidence="9">The sequence shown here is derived from an EMBL/GenBank/DDBJ whole genome shotgun (WGS) entry which is preliminary data.</text>
</comment>
<evidence type="ECO:0000256" key="4">
    <source>
        <dbReference type="ARBA" id="ARBA00022989"/>
    </source>
</evidence>
<sequence>MFKKFLNYCRAKVSTIDLQKQIQGTTDNHLLHLPKRLSSYVANLIDLANQSTIKEVLGYLKIAQKVTWLLIGIGYLITVFIPTLLPFSSPNLWFLPIWVVALATCFATFSLNRFVLDVTTRIEGQTHAEREDTTLKLLSASRIQSTAGLIWVISLPIAWYVIPFFNNLLLHPNPSITNPHALVSIAGNQLIFRLVWLALMIMVGYRHFNFDLYEEQRYRVQIKKWADLYRFHYAPLHTLLEGAFPAHYPVITIGESILTHDKVDLLPMDTLTNYMIVGSIGQGKTSTAFEPAIKQYLDYYAMYIRAYPKLIKNPNFATRGVAPTYCNGLVVIETTNSLNSDVADMAIKLGIPKSFITILNPEDPHTDSFNVMRGPVAKAAEVVVSVVQGLSHESNDFFQIKEKTNLRSYVYLAKLASVVEDRQPDFNDVYQMYLQPQLIHDRQQHLKLYIDLLRLKFNKVKKLHDKVTESLHITSEDLKKLEDEYSSNRDYKKLAYFRNDQDARQQVIAKVIAGQIKEDTDNLQNAIKEMSKIRFEYLELKDKLTIAQQTDLWFDANIEVEDVKLTINGAKVTVQKYHDINEQFVGGLTAQLDTLAQSPGIRRVLFRDSGTFNLDDHFRNGGVLLMNTGKGALGSLSQTLGSIFVSVVENATFRRMPNVEPIHPVYMDEVVDYMPETFQDFPSQSRKYNVPLIVAFQSLAQINNKFNQDFTNVLLNVFRIKAVFGDIDPIEANTLSAMFGSKTIFTEDHDEHDVNEVNAAGRAVSKTRQKAVDVPNMTPDQLVNMEPYTMAIRHSVNNEAQQFDQVRVNRITDDTLAQDSNRIDLANNTDYQAYQALLTNAGSLNPDFDAIDQEIREHIKRGDYNNLPSYKDCLEVDSKISQITYGLLPAYDADSLGSNNSLQNQQTGKVSTERFGRTEETDEDSQLKPKERMQPKVDRKLSNSANLNKAGKKRLNKGTAVSVNDLKKANSNNRPVSSPAGFDGNFKASEASEDDDIANYSLSTPDSSSGHSKASRTSENNDSSIHSPSASAGPKITTETSKKSKGSTSNNQLTAARDTSKGTFEASSALASNDNTNYLASTQKRSKSVFRASSASKSSDSTSYPAVDQDHSNDISKTSNKAYTTEYFKRIAEETPMTDVKSQTNVDKGSTVFKSHENEHNTSVDKYLVEIDDILHRNTTIKAKIQDLKMFLVVLNSQNQEVSSYGLKAREQVRAYVFDAIEILGSKDQPAKKTSKPKVIDANASPEDYMKAFNGLSNDPLDDTNNVDEDNSFFNQNGM</sequence>
<dbReference type="InterPro" id="IPR032689">
    <property type="entry name" value="TraG-D_C"/>
</dbReference>
<dbReference type="SUPFAM" id="SSF52540">
    <property type="entry name" value="P-loop containing nucleoside triphosphate hydrolases"/>
    <property type="match status" value="1"/>
</dbReference>
<dbReference type="Pfam" id="PF12696">
    <property type="entry name" value="TraG-D_C"/>
    <property type="match status" value="1"/>
</dbReference>
<evidence type="ECO:0000256" key="2">
    <source>
        <dbReference type="ARBA" id="ARBA00022475"/>
    </source>
</evidence>
<dbReference type="PANTHER" id="PTHR37937:SF1">
    <property type="entry name" value="CONJUGATIVE TRANSFER: DNA TRANSPORT"/>
    <property type="match status" value="1"/>
</dbReference>
<keyword evidence="5 7" id="KW-0472">Membrane</keyword>
<comment type="subcellular location">
    <subcellularLocation>
        <location evidence="1">Cell membrane</location>
        <topology evidence="1">Multi-pass membrane protein</topology>
    </subcellularLocation>
</comment>
<feature type="transmembrane region" description="Helical" evidence="7">
    <location>
        <begin position="93"/>
        <end position="111"/>
    </location>
</feature>
<accession>A0A165RWA6</accession>
<feature type="compositionally biased region" description="Polar residues" evidence="6">
    <location>
        <begin position="1000"/>
        <end position="1030"/>
    </location>
</feature>
<feature type="compositionally biased region" description="Low complexity" evidence="6">
    <location>
        <begin position="1089"/>
        <end position="1103"/>
    </location>
</feature>
<feature type="transmembrane region" description="Helical" evidence="7">
    <location>
        <begin position="66"/>
        <end position="87"/>
    </location>
</feature>
<organism evidence="9 10">
    <name type="scientific">Lactiplantibacillus plantarum</name>
    <name type="common">Lactobacillus plantarum</name>
    <dbReference type="NCBI Taxonomy" id="1590"/>
    <lineage>
        <taxon>Bacteria</taxon>
        <taxon>Bacillati</taxon>
        <taxon>Bacillota</taxon>
        <taxon>Bacilli</taxon>
        <taxon>Lactobacillales</taxon>
        <taxon>Lactobacillaceae</taxon>
        <taxon>Lactiplantibacillus</taxon>
    </lineage>
</organism>
<dbReference type="Proteomes" id="UP000076882">
    <property type="component" value="Unassembled WGS sequence"/>
</dbReference>
<name>A0A165RWA6_LACPN</name>
<proteinExistence type="predicted"/>
<reference evidence="9 10" key="1">
    <citation type="submission" date="2016-03" db="EMBL/GenBank/DDBJ databases">
        <title>Comparative genomics of 54 Lactobacillus plantarum strains reveals genomic uncoupling from niche constraints.</title>
        <authorList>
            <person name="Martino M.E."/>
        </authorList>
    </citation>
    <scope>NUCLEOTIDE SEQUENCE [LARGE SCALE GENOMIC DNA]</scope>
    <source>
        <strain evidence="9 10">19.1</strain>
    </source>
</reference>
<dbReference type="PATRIC" id="fig|1590.201.peg.1026"/>
<evidence type="ECO:0000256" key="5">
    <source>
        <dbReference type="ARBA" id="ARBA00023136"/>
    </source>
</evidence>
<dbReference type="InterPro" id="IPR027417">
    <property type="entry name" value="P-loop_NTPase"/>
</dbReference>
<dbReference type="Gene3D" id="3.40.50.300">
    <property type="entry name" value="P-loop containing nucleotide triphosphate hydrolases"/>
    <property type="match status" value="1"/>
</dbReference>
<dbReference type="GO" id="GO:0005886">
    <property type="term" value="C:plasma membrane"/>
    <property type="evidence" value="ECO:0007669"/>
    <property type="project" value="UniProtKB-SubCell"/>
</dbReference>
<feature type="domain" description="TraD/TraG TraM recognition site" evidence="8">
    <location>
        <begin position="666"/>
        <end position="786"/>
    </location>
</feature>
<evidence type="ECO:0000256" key="7">
    <source>
        <dbReference type="SAM" id="Phobius"/>
    </source>
</evidence>
<evidence type="ECO:0000313" key="10">
    <source>
        <dbReference type="Proteomes" id="UP000076882"/>
    </source>
</evidence>
<dbReference type="CDD" id="cd01127">
    <property type="entry name" value="TrwB_TraG_TraD_VirD4"/>
    <property type="match status" value="1"/>
</dbReference>
<feature type="region of interest" description="Disordered" evidence="6">
    <location>
        <begin position="897"/>
        <end position="1061"/>
    </location>
</feature>
<keyword evidence="3 7" id="KW-0812">Transmembrane</keyword>
<gene>
    <name evidence="9" type="ORF">Lp19_1246</name>
</gene>
<dbReference type="EMBL" id="LUXM01000024">
    <property type="protein sequence ID" value="KZU95967.1"/>
    <property type="molecule type" value="Genomic_DNA"/>
</dbReference>
<evidence type="ECO:0000256" key="3">
    <source>
        <dbReference type="ARBA" id="ARBA00022692"/>
    </source>
</evidence>
<evidence type="ECO:0000256" key="1">
    <source>
        <dbReference type="ARBA" id="ARBA00004651"/>
    </source>
</evidence>
<feature type="region of interest" description="Disordered" evidence="6">
    <location>
        <begin position="1085"/>
        <end position="1117"/>
    </location>
</feature>
<keyword evidence="4 7" id="KW-1133">Transmembrane helix</keyword>
<evidence type="ECO:0000313" key="9">
    <source>
        <dbReference type="EMBL" id="KZU95967.1"/>
    </source>
</evidence>
<keyword evidence="2" id="KW-1003">Cell membrane</keyword>
<dbReference type="InterPro" id="IPR051539">
    <property type="entry name" value="T4SS-coupling_protein"/>
</dbReference>
<feature type="transmembrane region" description="Helical" evidence="7">
    <location>
        <begin position="149"/>
        <end position="170"/>
    </location>
</feature>
<dbReference type="AlphaFoldDB" id="A0A165RWA6"/>
<feature type="transmembrane region" description="Helical" evidence="7">
    <location>
        <begin position="190"/>
        <end position="208"/>
    </location>
</feature>
<feature type="compositionally biased region" description="Basic and acidic residues" evidence="6">
    <location>
        <begin position="911"/>
        <end position="941"/>
    </location>
</feature>